<evidence type="ECO:0000313" key="2">
    <source>
        <dbReference type="Proteomes" id="UP000447833"/>
    </source>
</evidence>
<accession>A0A845EZT3</accession>
<name>A0A845EZT3_9BACL</name>
<dbReference type="EMBL" id="WMEY01000003">
    <property type="protein sequence ID" value="MYL64018.1"/>
    <property type="molecule type" value="Genomic_DNA"/>
</dbReference>
<reference evidence="1 2" key="1">
    <citation type="submission" date="2019-11" db="EMBL/GenBank/DDBJ databases">
        <title>Genome sequences of 17 halophilic strains isolated from different environments.</title>
        <authorList>
            <person name="Furrow R.E."/>
        </authorList>
    </citation>
    <scope>NUCLEOTIDE SEQUENCE [LARGE SCALE GENOMIC DNA]</scope>
    <source>
        <strain evidence="1 2">22506_14_FS</strain>
    </source>
</reference>
<dbReference type="Proteomes" id="UP000447833">
    <property type="component" value="Unassembled WGS sequence"/>
</dbReference>
<sequence length="68" mass="8137">MEIHCDGCTKEMRDWETIHMVKFDKWYVGHFNCLLNLKKKLNLNRPIKWDKLEGKKDNQKDSDGKTAN</sequence>
<evidence type="ECO:0000313" key="1">
    <source>
        <dbReference type="EMBL" id="MYL64018.1"/>
    </source>
</evidence>
<dbReference type="AlphaFoldDB" id="A0A845EZT3"/>
<comment type="caution">
    <text evidence="1">The sequence shown here is derived from an EMBL/GenBank/DDBJ whole genome shotgun (WGS) entry which is preliminary data.</text>
</comment>
<protein>
    <submittedName>
        <fullName evidence="1">Uncharacterized protein</fullName>
    </submittedName>
</protein>
<dbReference type="RefSeq" id="WP_098443633.1">
    <property type="nucleotide sequence ID" value="NZ_CP125299.1"/>
</dbReference>
<organism evidence="1 2">
    <name type="scientific">Guptibacillus hwajinpoensis</name>
    <dbReference type="NCBI Taxonomy" id="208199"/>
    <lineage>
        <taxon>Bacteria</taxon>
        <taxon>Bacillati</taxon>
        <taxon>Bacillota</taxon>
        <taxon>Bacilli</taxon>
        <taxon>Bacillales</taxon>
        <taxon>Guptibacillaceae</taxon>
        <taxon>Guptibacillus</taxon>
    </lineage>
</organism>
<gene>
    <name evidence="1" type="ORF">GLW07_11720</name>
</gene>
<proteinExistence type="predicted"/>